<evidence type="ECO:0000313" key="2">
    <source>
        <dbReference type="EMBL" id="BFP67266.1"/>
    </source>
</evidence>
<sequence>MKNRKPEILFKLLWIGLTLFTIYIFGWLTFIYLTFGNIGTDQYSSWNLLIPNILTIGLLIFYAKEILIGYKPTSIARNLKSLLIFSTLIIILAIIQIPQFELLFDFPKSESWQIILSLIIVLTSYVGIITNRTLKIKELKNNHI</sequence>
<name>A0AB33KXX9_9FLAO</name>
<feature type="transmembrane region" description="Helical" evidence="1">
    <location>
        <begin position="82"/>
        <end position="100"/>
    </location>
</feature>
<accession>A0AB33KXX9</accession>
<keyword evidence="1" id="KW-0472">Membrane</keyword>
<gene>
    <name evidence="2" type="ORF">Pbs1_06090</name>
</gene>
<protein>
    <submittedName>
        <fullName evidence="2">Uncharacterized protein</fullName>
    </submittedName>
</protein>
<keyword evidence="1" id="KW-0812">Transmembrane</keyword>
<evidence type="ECO:0000256" key="1">
    <source>
        <dbReference type="SAM" id="Phobius"/>
    </source>
</evidence>
<dbReference type="AlphaFoldDB" id="A0AB33KXX9"/>
<reference evidence="2" key="1">
    <citation type="submission" date="2024-08" db="EMBL/GenBank/DDBJ databases">
        <title>Whole genome sequence of Tenacibaculum sp. strain pbs-1 associated with black-spot shell disease in Akoya pearl oysters.</title>
        <authorList>
            <person name="Sakatoku A."/>
            <person name="Suzuki T."/>
            <person name="Hatano K."/>
            <person name="Seki M."/>
            <person name="Tanaka D."/>
            <person name="Nakamura S."/>
            <person name="Suzuki N."/>
            <person name="Isshiki T."/>
        </authorList>
    </citation>
    <scope>NUCLEOTIDE SEQUENCE</scope>
    <source>
        <strain evidence="2">Pbs-1</strain>
    </source>
</reference>
<feature type="transmembrane region" description="Helical" evidence="1">
    <location>
        <begin position="112"/>
        <end position="130"/>
    </location>
</feature>
<keyword evidence="1" id="KW-1133">Transmembrane helix</keyword>
<proteinExistence type="predicted"/>
<dbReference type="EMBL" id="AP035888">
    <property type="protein sequence ID" value="BFP67266.1"/>
    <property type="molecule type" value="Genomic_DNA"/>
</dbReference>
<feature type="transmembrane region" description="Helical" evidence="1">
    <location>
        <begin position="45"/>
        <end position="62"/>
    </location>
</feature>
<organism evidence="2">
    <name type="scientific">Tenacibaculum sp. Pbs-1</name>
    <dbReference type="NCBI Taxonomy" id="3238748"/>
    <lineage>
        <taxon>Bacteria</taxon>
        <taxon>Pseudomonadati</taxon>
        <taxon>Bacteroidota</taxon>
        <taxon>Flavobacteriia</taxon>
        <taxon>Flavobacteriales</taxon>
        <taxon>Flavobacteriaceae</taxon>
        <taxon>Tenacibaculum</taxon>
    </lineage>
</organism>
<feature type="transmembrane region" description="Helical" evidence="1">
    <location>
        <begin position="12"/>
        <end position="33"/>
    </location>
</feature>